<keyword evidence="7" id="KW-0813">Transport</keyword>
<dbReference type="Gene3D" id="2.20.28.10">
    <property type="match status" value="1"/>
</dbReference>
<keyword evidence="9" id="KW-0479">Metal-binding</keyword>
<comment type="caution">
    <text evidence="14">The sequence shown here is derived from an EMBL/GenBank/DDBJ whole genome shotgun (WGS) entry which is preliminary data.</text>
</comment>
<dbReference type="PANTHER" id="PTHR43429">
    <property type="entry name" value="PYRIDINE NUCLEOTIDE-DISULFIDE OXIDOREDUCTASE DOMAIN-CONTAINING"/>
    <property type="match status" value="1"/>
</dbReference>
<dbReference type="PANTHER" id="PTHR43429:SF3">
    <property type="entry name" value="NITRITE REDUCTASE [NAD(P)H]"/>
    <property type="match status" value="1"/>
</dbReference>
<reference evidence="14" key="1">
    <citation type="submission" date="2020-02" db="EMBL/GenBank/DDBJ databases">
        <authorList>
            <person name="Chen W.-M."/>
        </authorList>
    </citation>
    <scope>NUCLEOTIDE SEQUENCE</scope>
    <source>
        <strain evidence="14">NBD-18</strain>
    </source>
</reference>
<evidence type="ECO:0000256" key="5">
    <source>
        <dbReference type="ARBA" id="ARBA00005337"/>
    </source>
</evidence>
<evidence type="ECO:0000256" key="8">
    <source>
        <dbReference type="ARBA" id="ARBA00022630"/>
    </source>
</evidence>
<dbReference type="PRINTS" id="PR00368">
    <property type="entry name" value="FADPNR"/>
</dbReference>
<proteinExistence type="inferred from homology"/>
<keyword evidence="12" id="KW-0408">Iron</keyword>
<dbReference type="FunFam" id="2.20.28.10:FF:000001">
    <property type="entry name" value="Rubredoxin"/>
    <property type="match status" value="1"/>
</dbReference>
<evidence type="ECO:0000256" key="9">
    <source>
        <dbReference type="ARBA" id="ARBA00022723"/>
    </source>
</evidence>
<dbReference type="AlphaFoldDB" id="A0A6B2R3X6"/>
<comment type="cofactor">
    <cofactor evidence="1">
        <name>Fe(3+)</name>
        <dbReference type="ChEBI" id="CHEBI:29034"/>
    </cofactor>
</comment>
<dbReference type="CDD" id="cd00730">
    <property type="entry name" value="rubredoxin"/>
    <property type="match status" value="1"/>
</dbReference>
<evidence type="ECO:0000256" key="12">
    <source>
        <dbReference type="ARBA" id="ARBA00023004"/>
    </source>
</evidence>
<gene>
    <name evidence="14" type="ORF">G3I67_10980</name>
</gene>
<evidence type="ECO:0000256" key="3">
    <source>
        <dbReference type="ARBA" id="ARBA00002792"/>
    </source>
</evidence>
<comment type="similarity">
    <text evidence="6">Belongs to the FAD-dependent oxidoreductase family.</text>
</comment>
<dbReference type="PRINTS" id="PR00411">
    <property type="entry name" value="PNDRDTASEI"/>
</dbReference>
<dbReference type="Gene3D" id="3.50.50.60">
    <property type="entry name" value="FAD/NAD(P)-binding domain"/>
    <property type="match status" value="2"/>
</dbReference>
<keyword evidence="10" id="KW-0274">FAD</keyword>
<dbReference type="GO" id="GO:0005506">
    <property type="term" value="F:iron ion binding"/>
    <property type="evidence" value="ECO:0007669"/>
    <property type="project" value="InterPro"/>
</dbReference>
<evidence type="ECO:0000256" key="6">
    <source>
        <dbReference type="ARBA" id="ARBA00006442"/>
    </source>
</evidence>
<evidence type="ECO:0000256" key="1">
    <source>
        <dbReference type="ARBA" id="ARBA00001965"/>
    </source>
</evidence>
<name>A0A6B2R3X6_9BURK</name>
<dbReference type="InterPro" id="IPR024935">
    <property type="entry name" value="Rubredoxin_dom"/>
</dbReference>
<dbReference type="PRINTS" id="PR00163">
    <property type="entry name" value="RUBREDOXIN"/>
</dbReference>
<dbReference type="Pfam" id="PF07992">
    <property type="entry name" value="Pyr_redox_2"/>
    <property type="match status" value="1"/>
</dbReference>
<dbReference type="PROSITE" id="PS50903">
    <property type="entry name" value="RUBREDOXIN_LIKE"/>
    <property type="match status" value="1"/>
</dbReference>
<dbReference type="PROSITE" id="PS00202">
    <property type="entry name" value="RUBREDOXIN"/>
    <property type="match status" value="1"/>
</dbReference>
<dbReference type="NCBIfam" id="NF045768">
    <property type="entry name" value="RubredRD"/>
    <property type="match status" value="1"/>
</dbReference>
<dbReference type="EMBL" id="JAAGRN010000007">
    <property type="protein sequence ID" value="NDY83757.1"/>
    <property type="molecule type" value="Genomic_DNA"/>
</dbReference>
<dbReference type="InterPro" id="IPR023753">
    <property type="entry name" value="FAD/NAD-binding_dom"/>
</dbReference>
<evidence type="ECO:0000256" key="7">
    <source>
        <dbReference type="ARBA" id="ARBA00022448"/>
    </source>
</evidence>
<comment type="function">
    <text evidence="3">Involved in the hydrocarbon hydroxylating system, which transfers electrons from NADH to rubredoxin reductase and then through rubredoxin to alkane 1 monooxygenase.</text>
</comment>
<evidence type="ECO:0000256" key="2">
    <source>
        <dbReference type="ARBA" id="ARBA00001974"/>
    </source>
</evidence>
<dbReference type="InterPro" id="IPR050260">
    <property type="entry name" value="FAD-bd_OxRdtase"/>
</dbReference>
<dbReference type="Pfam" id="PF00301">
    <property type="entry name" value="Rubredoxin"/>
    <property type="match status" value="1"/>
</dbReference>
<accession>A0A6B2R3X6</accession>
<keyword evidence="11" id="KW-0249">Electron transport</keyword>
<dbReference type="InterPro" id="IPR024934">
    <property type="entry name" value="Rubredoxin-like_dom"/>
</dbReference>
<organism evidence="14">
    <name type="scientific">Sheuella amnicola</name>
    <dbReference type="NCBI Taxonomy" id="2707330"/>
    <lineage>
        <taxon>Bacteria</taxon>
        <taxon>Pseudomonadati</taxon>
        <taxon>Pseudomonadota</taxon>
        <taxon>Betaproteobacteria</taxon>
        <taxon>Burkholderiales</taxon>
        <taxon>Alcaligenaceae</taxon>
        <taxon>Sheuella</taxon>
    </lineage>
</organism>
<comment type="similarity">
    <text evidence="5">Belongs to the rubredoxin family.</text>
</comment>
<dbReference type="SUPFAM" id="SSF57802">
    <property type="entry name" value="Rubredoxin-like"/>
    <property type="match status" value="1"/>
</dbReference>
<dbReference type="InterPro" id="IPR018527">
    <property type="entry name" value="Rubredoxin_Fe_BS"/>
</dbReference>
<keyword evidence="8" id="KW-0285">Flavoprotein</keyword>
<sequence>MTSKQWKQFICRACGLIYDEQVGDPDSGIAPGTRFEDIPQDWVCPLCGVVKSDFEPYEIQPDDPRRKSLPSVGYCAKGREVVIVGAGHAGWTAAQALRSLDPDIGITMVTACSGDRYLKPELSIAMSRGATRETLVRESAIEASRKLDIRLVPDTFVVGISPELRQVRTTRGTLSYSSLILAQGARPALPATLPASQCWRVNDLEGWSGLQKKIHGDSRRIIIIGAGLVGCELADDFARAGHQVVLMDVQALPLASLLPEIASKRLLQNFEQAGIQFCGGESVSGVMQSPDGQRVVTTQSGRTLAADEVVAATGLITDERLARGAGLQFNRGIVVDPSTLRTSARDVYALGDCVSFEGIPCRFIEPIAKQADSIAHAVLNRAHPGYSHQPPVIRVKTKSLPILLHGAPRPNGCWSVLEDSPDVLVMHQTENGQVISMLEIGPLAGRRRKSSKIASVS</sequence>
<evidence type="ECO:0000259" key="13">
    <source>
        <dbReference type="PROSITE" id="PS50903"/>
    </source>
</evidence>
<evidence type="ECO:0000256" key="10">
    <source>
        <dbReference type="ARBA" id="ARBA00022827"/>
    </source>
</evidence>
<evidence type="ECO:0000256" key="4">
    <source>
        <dbReference type="ARBA" id="ARBA00004933"/>
    </source>
</evidence>
<feature type="domain" description="Rubredoxin-like" evidence="13">
    <location>
        <begin position="6"/>
        <end position="57"/>
    </location>
</feature>
<dbReference type="RefSeq" id="WP_163655287.1">
    <property type="nucleotide sequence ID" value="NZ_JAAGRN010000007.1"/>
</dbReference>
<comment type="pathway">
    <text evidence="4">Hydrocarbon metabolism; alkane degradation.</text>
</comment>
<dbReference type="GO" id="GO:0016491">
    <property type="term" value="F:oxidoreductase activity"/>
    <property type="evidence" value="ECO:0007669"/>
    <property type="project" value="InterPro"/>
</dbReference>
<protein>
    <submittedName>
        <fullName evidence="14">FAD-dependent oxidoreductase</fullName>
    </submittedName>
</protein>
<evidence type="ECO:0000256" key="11">
    <source>
        <dbReference type="ARBA" id="ARBA00022982"/>
    </source>
</evidence>
<evidence type="ECO:0000313" key="14">
    <source>
        <dbReference type="EMBL" id="NDY83757.1"/>
    </source>
</evidence>
<dbReference type="SUPFAM" id="SSF51905">
    <property type="entry name" value="FAD/NAD(P)-binding domain"/>
    <property type="match status" value="1"/>
</dbReference>
<comment type="cofactor">
    <cofactor evidence="2">
        <name>FAD</name>
        <dbReference type="ChEBI" id="CHEBI:57692"/>
    </cofactor>
</comment>
<dbReference type="InterPro" id="IPR036188">
    <property type="entry name" value="FAD/NAD-bd_sf"/>
</dbReference>